<dbReference type="PANTHER" id="PTHR11081:SF8">
    <property type="entry name" value="EXONUCLEASE 1"/>
    <property type="match status" value="1"/>
</dbReference>
<sequence length="892" mass="95237">MGIPGLLPLLADIHEPVHLAQFRGRAIAVDAFAWLHRAAHACAPDLALGRPTTKYLSFCRNRLLLLRQHGITPVVVFDGAPLPLKAGTNADRSARRADARQRAHALVAAGKHADAEPLFKQCISVTPAMVQALISLCEELDVPHIVAPYEADAQLAYLERSGYVDAVLTEDSDLLVFGARRVLVKLGPDGHATLLDRARLTTDVKQPVSLVRWPTVRFLDWCILGGCDYLPSLPRVGLKTAAKLLQRATGMNREYSPSTVLRSVLRIAATEYKPIPTDYAARFDMARRTFLHQRVFCPRSQKLVHLRPWNGTTETAPDYLGADIDPNMAVAIAVGAIDPVTRVAHRAVRPLHRFFLERRRDAGAWEVPVLAVSVPRTVQRTRSMPLAFQPATTAAAAPHAKPAPAPAVSAAATNRVLARPLSRSHSFQVAPAPPVPRGGSAVPATAFGGFRDTVSSSSSSSSSSGGTSTASPSPQYAVDDDDMYAVDVFQEFEDELVIQPPPQPKVQKKKASPYFAGKQKQQHEREKEPEVRAVLVPTVFARPLSPQARPQQHQEQNPRAVLVPTVRVRPISPSPPPPPMRTVIVGTALAFSVAPSSPCLDVPSTSSPVPAATRRVTVDLGPPSSPCFGVPGAAEWIDEDGSDEDAWSGGMGDADEGDGSDSTPAPTTTRRFEVCVETKSGMSSSQWFPPYNRTAQTTSAVGPPVPVCAPGYEEARAHGRAAPPAYRAPAHEPNRTPGRACPPPFRGPAPTSSRGPVSTPSRAPALTQCHASAPTPARTPAPPAAQGTITSFFARASAPPSTASTPGPARKPFQYASPTLTPAPAPALVPRDNRAATGFPGYSRDRRPTFSDAVPPPAKRVALDAQWPAKTPARPVDRPSPPAGTRLTDVLS</sequence>
<dbReference type="InterPro" id="IPR006084">
    <property type="entry name" value="XPG/Rad2"/>
</dbReference>
<keyword evidence="8 9" id="KW-0539">Nucleus</keyword>
<evidence type="ECO:0000313" key="13">
    <source>
        <dbReference type="EMBL" id="KNE68304.1"/>
    </source>
</evidence>
<dbReference type="SMART" id="SM00484">
    <property type="entry name" value="XPGI"/>
    <property type="match status" value="1"/>
</dbReference>
<evidence type="ECO:0000259" key="11">
    <source>
        <dbReference type="SMART" id="SM00484"/>
    </source>
</evidence>
<keyword evidence="3 9" id="KW-0479">Metal-binding</keyword>
<dbReference type="GO" id="GO:0017108">
    <property type="term" value="F:5'-flap endonuclease activity"/>
    <property type="evidence" value="ECO:0007669"/>
    <property type="project" value="TreeGrafter"/>
</dbReference>
<feature type="compositionally biased region" description="Low complexity" evidence="10">
    <location>
        <begin position="455"/>
        <end position="477"/>
    </location>
</feature>
<dbReference type="InterPro" id="IPR006086">
    <property type="entry name" value="XPG-I_dom"/>
</dbReference>
<dbReference type="SUPFAM" id="SSF88723">
    <property type="entry name" value="PIN domain-like"/>
    <property type="match status" value="1"/>
</dbReference>
<dbReference type="AlphaFoldDB" id="A0A0L0T135"/>
<dbReference type="VEuPathDB" id="FungiDB:AMAG_12971"/>
<feature type="compositionally biased region" description="Polar residues" evidence="10">
    <location>
        <begin position="680"/>
        <end position="699"/>
    </location>
</feature>
<feature type="region of interest" description="Disordered" evidence="10">
    <location>
        <begin position="638"/>
        <end position="704"/>
    </location>
</feature>
<organism evidence="13 14">
    <name type="scientific">Allomyces macrogynus (strain ATCC 38327)</name>
    <name type="common">Allomyces javanicus var. macrogynus</name>
    <dbReference type="NCBI Taxonomy" id="578462"/>
    <lineage>
        <taxon>Eukaryota</taxon>
        <taxon>Fungi</taxon>
        <taxon>Fungi incertae sedis</taxon>
        <taxon>Blastocladiomycota</taxon>
        <taxon>Blastocladiomycetes</taxon>
        <taxon>Blastocladiales</taxon>
        <taxon>Blastocladiaceae</taxon>
        <taxon>Allomyces</taxon>
    </lineage>
</organism>
<evidence type="ECO:0000313" key="14">
    <source>
        <dbReference type="Proteomes" id="UP000054350"/>
    </source>
</evidence>
<feature type="domain" description="XPG N-terminal" evidence="12">
    <location>
        <begin position="1"/>
        <end position="99"/>
    </location>
</feature>
<dbReference type="Pfam" id="PF00867">
    <property type="entry name" value="XPG_I"/>
    <property type="match status" value="1"/>
</dbReference>
<keyword evidence="9" id="KW-0228">DNA excision</keyword>
<dbReference type="SUPFAM" id="SSF47807">
    <property type="entry name" value="5' to 3' exonuclease, C-terminal subdomain"/>
    <property type="match status" value="1"/>
</dbReference>
<dbReference type="InterPro" id="IPR036279">
    <property type="entry name" value="5-3_exonuclease_C_sf"/>
</dbReference>
<dbReference type="GO" id="GO:0005634">
    <property type="term" value="C:nucleus"/>
    <property type="evidence" value="ECO:0007669"/>
    <property type="project" value="UniProtKB-SubCell"/>
</dbReference>
<evidence type="ECO:0000256" key="3">
    <source>
        <dbReference type="ARBA" id="ARBA00022723"/>
    </source>
</evidence>
<keyword evidence="9" id="KW-0269">Exonuclease</keyword>
<proteinExistence type="inferred from homology"/>
<evidence type="ECO:0000256" key="10">
    <source>
        <dbReference type="SAM" id="MobiDB-lite"/>
    </source>
</evidence>
<evidence type="ECO:0000256" key="6">
    <source>
        <dbReference type="ARBA" id="ARBA00022842"/>
    </source>
</evidence>
<feature type="compositionally biased region" description="Polar residues" evidence="10">
    <location>
        <begin position="750"/>
        <end position="761"/>
    </location>
</feature>
<feature type="region of interest" description="Disordered" evidence="10">
    <location>
        <begin position="716"/>
        <end position="892"/>
    </location>
</feature>
<dbReference type="EC" id="3.1.-.-" evidence="9"/>
<comment type="cofactor">
    <cofactor evidence="9">
        <name>Mg(2+)</name>
        <dbReference type="ChEBI" id="CHEBI:18420"/>
    </cofactor>
    <text evidence="9">Binds 2 magnesium ions per subunit. They probably participate in the reaction catalyzed by the enzyme. May bind an additional third magnesium ion after substrate binding.</text>
</comment>
<protein>
    <recommendedName>
        <fullName evidence="9">Exonuclease 1</fullName>
        <ecNumber evidence="9">3.1.-.-</ecNumber>
    </recommendedName>
</protein>
<dbReference type="FunFam" id="3.40.50.1010:FF:000002">
    <property type="entry name" value="Exonuclease 1, putative"/>
    <property type="match status" value="1"/>
</dbReference>
<dbReference type="GO" id="GO:0035312">
    <property type="term" value="F:5'-3' DNA exonuclease activity"/>
    <property type="evidence" value="ECO:0007669"/>
    <property type="project" value="UniProtKB-UniRule"/>
</dbReference>
<reference evidence="13 14" key="1">
    <citation type="submission" date="2009-11" db="EMBL/GenBank/DDBJ databases">
        <title>Annotation of Allomyces macrogynus ATCC 38327.</title>
        <authorList>
            <consortium name="The Broad Institute Genome Sequencing Platform"/>
            <person name="Russ C."/>
            <person name="Cuomo C."/>
            <person name="Burger G."/>
            <person name="Gray M.W."/>
            <person name="Holland P.W.H."/>
            <person name="King N."/>
            <person name="Lang F.B.F."/>
            <person name="Roger A.J."/>
            <person name="Ruiz-Trillo I."/>
            <person name="Young S.K."/>
            <person name="Zeng Q."/>
            <person name="Gargeya S."/>
            <person name="Fitzgerald M."/>
            <person name="Haas B."/>
            <person name="Abouelleil A."/>
            <person name="Alvarado L."/>
            <person name="Arachchi H.M."/>
            <person name="Berlin A."/>
            <person name="Chapman S.B."/>
            <person name="Gearin G."/>
            <person name="Goldberg J."/>
            <person name="Griggs A."/>
            <person name="Gujja S."/>
            <person name="Hansen M."/>
            <person name="Heiman D."/>
            <person name="Howarth C."/>
            <person name="Larimer J."/>
            <person name="Lui A."/>
            <person name="MacDonald P.J.P."/>
            <person name="McCowen C."/>
            <person name="Montmayeur A."/>
            <person name="Murphy C."/>
            <person name="Neiman D."/>
            <person name="Pearson M."/>
            <person name="Priest M."/>
            <person name="Roberts A."/>
            <person name="Saif S."/>
            <person name="Shea T."/>
            <person name="Sisk P."/>
            <person name="Stolte C."/>
            <person name="Sykes S."/>
            <person name="Wortman J."/>
            <person name="Nusbaum C."/>
            <person name="Birren B."/>
        </authorList>
    </citation>
    <scope>NUCLEOTIDE SEQUENCE [LARGE SCALE GENOMIC DNA]</scope>
    <source>
        <strain evidence="13 14">ATCC 38327</strain>
    </source>
</reference>
<evidence type="ECO:0000259" key="12">
    <source>
        <dbReference type="SMART" id="SM00485"/>
    </source>
</evidence>
<evidence type="ECO:0000256" key="2">
    <source>
        <dbReference type="ARBA" id="ARBA00022722"/>
    </source>
</evidence>
<evidence type="ECO:0000256" key="9">
    <source>
        <dbReference type="RuleBase" id="RU910737"/>
    </source>
</evidence>
<dbReference type="GO" id="GO:0003677">
    <property type="term" value="F:DNA binding"/>
    <property type="evidence" value="ECO:0007669"/>
    <property type="project" value="UniProtKB-UniRule"/>
</dbReference>
<evidence type="ECO:0000256" key="8">
    <source>
        <dbReference type="ARBA" id="ARBA00023242"/>
    </source>
</evidence>
<comment type="function">
    <text evidence="9">5'-&gt;3' double-stranded DNA exonuclease which may also possess a cryptic 3'-&gt;5' double-stranded DNA exonuclease activity. Functions in DNA mismatch repair.</text>
</comment>
<evidence type="ECO:0000256" key="7">
    <source>
        <dbReference type="ARBA" id="ARBA00023204"/>
    </source>
</evidence>
<dbReference type="OMA" id="TQCHASA"/>
<dbReference type="GO" id="GO:0006298">
    <property type="term" value="P:mismatch repair"/>
    <property type="evidence" value="ECO:0007669"/>
    <property type="project" value="TreeGrafter"/>
</dbReference>
<evidence type="ECO:0000256" key="4">
    <source>
        <dbReference type="ARBA" id="ARBA00022763"/>
    </source>
</evidence>
<dbReference type="InterPro" id="IPR008918">
    <property type="entry name" value="HhH2"/>
</dbReference>
<comment type="subcellular location">
    <subcellularLocation>
        <location evidence="1 9">Nucleus</location>
    </subcellularLocation>
</comment>
<dbReference type="InterPro" id="IPR029060">
    <property type="entry name" value="PIN-like_dom_sf"/>
</dbReference>
<feature type="compositionally biased region" description="Polar residues" evidence="10">
    <location>
        <begin position="660"/>
        <end position="669"/>
    </location>
</feature>
<dbReference type="Pfam" id="PF00752">
    <property type="entry name" value="XPG_N"/>
    <property type="match status" value="1"/>
</dbReference>
<dbReference type="GO" id="GO:0046872">
    <property type="term" value="F:metal ion binding"/>
    <property type="evidence" value="ECO:0007669"/>
    <property type="project" value="UniProtKB-UniRule"/>
</dbReference>
<dbReference type="STRING" id="578462.A0A0L0T135"/>
<keyword evidence="4 9" id="KW-0227">DNA damage</keyword>
<keyword evidence="6 9" id="KW-0460">Magnesium</keyword>
<dbReference type="InterPro" id="IPR006085">
    <property type="entry name" value="XPG_DNA_repair_N"/>
</dbReference>
<dbReference type="InterPro" id="IPR044752">
    <property type="entry name" value="PIN-like_EXO1"/>
</dbReference>
<keyword evidence="9" id="KW-0267">Excision nuclease</keyword>
<gene>
    <name evidence="13" type="ORF">AMAG_12971</name>
</gene>
<dbReference type="Proteomes" id="UP000054350">
    <property type="component" value="Unassembled WGS sequence"/>
</dbReference>
<feature type="compositionally biased region" description="Low complexity" evidence="10">
    <location>
        <begin position="791"/>
        <end position="820"/>
    </location>
</feature>
<keyword evidence="2 9" id="KW-0540">Nuclease</keyword>
<dbReference type="EMBL" id="GG745356">
    <property type="protein sequence ID" value="KNE68304.1"/>
    <property type="molecule type" value="Genomic_DNA"/>
</dbReference>
<name>A0A0L0T135_ALLM3</name>
<feature type="domain" description="XPG-I" evidence="11">
    <location>
        <begin position="138"/>
        <end position="206"/>
    </location>
</feature>
<feature type="region of interest" description="Disordered" evidence="10">
    <location>
        <begin position="496"/>
        <end position="529"/>
    </location>
</feature>
<dbReference type="eggNOG" id="KOG2518">
    <property type="taxonomic scope" value="Eukaryota"/>
</dbReference>
<dbReference type="PANTHER" id="PTHR11081">
    <property type="entry name" value="FLAP ENDONUCLEASE FAMILY MEMBER"/>
    <property type="match status" value="1"/>
</dbReference>
<reference evidence="14" key="2">
    <citation type="submission" date="2009-11" db="EMBL/GenBank/DDBJ databases">
        <title>The Genome Sequence of Allomyces macrogynus strain ATCC 38327.</title>
        <authorList>
            <consortium name="The Broad Institute Genome Sequencing Platform"/>
            <person name="Russ C."/>
            <person name="Cuomo C."/>
            <person name="Shea T."/>
            <person name="Young S.K."/>
            <person name="Zeng Q."/>
            <person name="Koehrsen M."/>
            <person name="Haas B."/>
            <person name="Borodovsky M."/>
            <person name="Guigo R."/>
            <person name="Alvarado L."/>
            <person name="Berlin A."/>
            <person name="Borenstein D."/>
            <person name="Chen Z."/>
            <person name="Engels R."/>
            <person name="Freedman E."/>
            <person name="Gellesch M."/>
            <person name="Goldberg J."/>
            <person name="Griggs A."/>
            <person name="Gujja S."/>
            <person name="Heiman D."/>
            <person name="Hepburn T."/>
            <person name="Howarth C."/>
            <person name="Jen D."/>
            <person name="Larson L."/>
            <person name="Lewis B."/>
            <person name="Mehta T."/>
            <person name="Park D."/>
            <person name="Pearson M."/>
            <person name="Roberts A."/>
            <person name="Saif S."/>
            <person name="Shenoy N."/>
            <person name="Sisk P."/>
            <person name="Stolte C."/>
            <person name="Sykes S."/>
            <person name="Walk T."/>
            <person name="White J."/>
            <person name="Yandava C."/>
            <person name="Burger G."/>
            <person name="Gray M.W."/>
            <person name="Holland P.W.H."/>
            <person name="King N."/>
            <person name="Lang F.B.F."/>
            <person name="Roger A.J."/>
            <person name="Ruiz-Trillo I."/>
            <person name="Lander E."/>
            <person name="Nusbaum C."/>
        </authorList>
    </citation>
    <scope>NUCLEOTIDE SEQUENCE [LARGE SCALE GENOMIC DNA]</scope>
    <source>
        <strain evidence="14">ATCC 38327</strain>
    </source>
</reference>
<feature type="region of interest" description="Disordered" evidence="10">
    <location>
        <begin position="425"/>
        <end position="478"/>
    </location>
</feature>
<evidence type="ECO:0000256" key="5">
    <source>
        <dbReference type="ARBA" id="ARBA00022801"/>
    </source>
</evidence>
<dbReference type="Gene3D" id="3.40.50.1010">
    <property type="entry name" value="5'-nuclease"/>
    <property type="match status" value="1"/>
</dbReference>
<accession>A0A0L0T135</accession>
<dbReference type="SMART" id="SM00485">
    <property type="entry name" value="XPGN"/>
    <property type="match status" value="1"/>
</dbReference>
<dbReference type="GO" id="GO:0006310">
    <property type="term" value="P:DNA recombination"/>
    <property type="evidence" value="ECO:0007669"/>
    <property type="project" value="TreeGrafter"/>
</dbReference>
<comment type="similarity">
    <text evidence="9">Belongs to the XPG/RAD2 endonuclease family. EXO1 subfamily.</text>
</comment>
<keyword evidence="9" id="KW-0238">DNA-binding</keyword>
<dbReference type="OrthoDB" id="26491at2759"/>
<dbReference type="SMART" id="SM00279">
    <property type="entry name" value="HhH2"/>
    <property type="match status" value="1"/>
</dbReference>
<keyword evidence="5 9" id="KW-0378">Hydrolase</keyword>
<dbReference type="PRINTS" id="PR00853">
    <property type="entry name" value="XPGRADSUPER"/>
</dbReference>
<dbReference type="CDD" id="cd09857">
    <property type="entry name" value="PIN_EXO1"/>
    <property type="match status" value="1"/>
</dbReference>
<dbReference type="Gene3D" id="1.10.150.20">
    <property type="entry name" value="5' to 3' exonuclease, C-terminal subdomain"/>
    <property type="match status" value="1"/>
</dbReference>
<keyword evidence="7 9" id="KW-0234">DNA repair</keyword>
<keyword evidence="14" id="KW-1185">Reference proteome</keyword>
<evidence type="ECO:0000256" key="1">
    <source>
        <dbReference type="ARBA" id="ARBA00004123"/>
    </source>
</evidence>